<organism evidence="3 4">
    <name type="scientific">Hevea brasiliensis</name>
    <name type="common">Para rubber tree</name>
    <name type="synonym">Siphonia brasiliensis</name>
    <dbReference type="NCBI Taxonomy" id="3981"/>
    <lineage>
        <taxon>Eukaryota</taxon>
        <taxon>Viridiplantae</taxon>
        <taxon>Streptophyta</taxon>
        <taxon>Embryophyta</taxon>
        <taxon>Tracheophyta</taxon>
        <taxon>Spermatophyta</taxon>
        <taxon>Magnoliopsida</taxon>
        <taxon>eudicotyledons</taxon>
        <taxon>Gunneridae</taxon>
        <taxon>Pentapetalae</taxon>
        <taxon>rosids</taxon>
        <taxon>fabids</taxon>
        <taxon>Malpighiales</taxon>
        <taxon>Euphorbiaceae</taxon>
        <taxon>Crotonoideae</taxon>
        <taxon>Micrandreae</taxon>
        <taxon>Hevea</taxon>
    </lineage>
</organism>
<dbReference type="PANTHER" id="PTHR11697:SF230">
    <property type="entry name" value="ZINC FINGER, MYM DOMAIN CONTAINING 1"/>
    <property type="match status" value="1"/>
</dbReference>
<evidence type="ECO:0000256" key="1">
    <source>
        <dbReference type="SAM" id="Phobius"/>
    </source>
</evidence>
<evidence type="ECO:0000313" key="3">
    <source>
        <dbReference type="EMBL" id="KAJ9153884.1"/>
    </source>
</evidence>
<name>A0ABQ9L0V4_HEVBR</name>
<dbReference type="InterPro" id="IPR055298">
    <property type="entry name" value="AtLOH3-like"/>
</dbReference>
<sequence>MHLNASIDCVQFLLKQGLAFRSHDESNNSTNKGNYLEILQFLADHNEGISNLAEKMVKTKKNVLYPLVYRLITLTLILLVAIASVERAFLI</sequence>
<gene>
    <name evidence="3" type="ORF">P3X46_027272</name>
</gene>
<keyword evidence="1" id="KW-0812">Transmembrane</keyword>
<feature type="domain" description="DUF4371" evidence="2">
    <location>
        <begin position="2"/>
        <end position="66"/>
    </location>
</feature>
<dbReference type="InterPro" id="IPR025398">
    <property type="entry name" value="DUF4371"/>
</dbReference>
<comment type="caution">
    <text evidence="3">The sequence shown here is derived from an EMBL/GenBank/DDBJ whole genome shotgun (WGS) entry which is preliminary data.</text>
</comment>
<proteinExistence type="predicted"/>
<feature type="transmembrane region" description="Helical" evidence="1">
    <location>
        <begin position="63"/>
        <end position="85"/>
    </location>
</feature>
<dbReference type="Pfam" id="PF14291">
    <property type="entry name" value="DUF4371"/>
    <property type="match status" value="1"/>
</dbReference>
<keyword evidence="4" id="KW-1185">Reference proteome</keyword>
<dbReference type="Proteomes" id="UP001174677">
    <property type="component" value="Chromosome 15"/>
</dbReference>
<dbReference type="PANTHER" id="PTHR11697">
    <property type="entry name" value="GENERAL TRANSCRIPTION FACTOR 2-RELATED ZINC FINGER PROTEIN"/>
    <property type="match status" value="1"/>
</dbReference>
<keyword evidence="1" id="KW-0472">Membrane</keyword>
<evidence type="ECO:0000259" key="2">
    <source>
        <dbReference type="Pfam" id="PF14291"/>
    </source>
</evidence>
<reference evidence="3 4" key="1">
    <citation type="journal article" date="2023" name="Plant Biotechnol. J.">
        <title>Chromosome-level wild Hevea brasiliensis genome provides new tools for genomic-assisted breeding and valuable loci to elevate rubber yield.</title>
        <authorList>
            <person name="Cheng H."/>
            <person name="Song X."/>
            <person name="Hu Y."/>
            <person name="Wu T."/>
            <person name="Yang Q."/>
            <person name="An Z."/>
            <person name="Feng S."/>
            <person name="Deng Z."/>
            <person name="Wu W."/>
            <person name="Zeng X."/>
            <person name="Tu M."/>
            <person name="Wang X."/>
            <person name="Huang H."/>
        </authorList>
    </citation>
    <scope>NUCLEOTIDE SEQUENCE [LARGE SCALE GENOMIC DNA]</scope>
    <source>
        <strain evidence="3">MT/VB/25A 57/8</strain>
    </source>
</reference>
<evidence type="ECO:0000313" key="4">
    <source>
        <dbReference type="Proteomes" id="UP001174677"/>
    </source>
</evidence>
<keyword evidence="1" id="KW-1133">Transmembrane helix</keyword>
<protein>
    <recommendedName>
        <fullName evidence="2">DUF4371 domain-containing protein</fullName>
    </recommendedName>
</protein>
<accession>A0ABQ9L0V4</accession>
<dbReference type="EMBL" id="JARPOI010000015">
    <property type="protein sequence ID" value="KAJ9153884.1"/>
    <property type="molecule type" value="Genomic_DNA"/>
</dbReference>